<dbReference type="PANTHER" id="PTHR48024">
    <property type="entry name" value="GEO13361P1-RELATED"/>
    <property type="match status" value="1"/>
</dbReference>
<dbReference type="InterPro" id="IPR012677">
    <property type="entry name" value="Nucleotide-bd_a/b_plait_sf"/>
</dbReference>
<evidence type="ECO:0000256" key="2">
    <source>
        <dbReference type="PROSITE-ProRule" id="PRU00176"/>
    </source>
</evidence>
<dbReference type="EMBL" id="CASHTH010003834">
    <property type="protein sequence ID" value="CAI8050088.1"/>
    <property type="molecule type" value="Genomic_DNA"/>
</dbReference>
<reference evidence="5" key="1">
    <citation type="submission" date="2023-03" db="EMBL/GenBank/DDBJ databases">
        <authorList>
            <person name="Steffen K."/>
            <person name="Cardenas P."/>
        </authorList>
    </citation>
    <scope>NUCLEOTIDE SEQUENCE</scope>
</reference>
<dbReference type="InterPro" id="IPR035979">
    <property type="entry name" value="RBD_domain_sf"/>
</dbReference>
<name>A0AA35TM31_GEOBA</name>
<dbReference type="AlphaFoldDB" id="A0AA35TM31"/>
<gene>
    <name evidence="5" type="ORF">GBAR_LOCUS27549</name>
</gene>
<evidence type="ECO:0000256" key="1">
    <source>
        <dbReference type="ARBA" id="ARBA00022884"/>
    </source>
</evidence>
<evidence type="ECO:0000256" key="3">
    <source>
        <dbReference type="SAM" id="MobiDB-lite"/>
    </source>
</evidence>
<dbReference type="Proteomes" id="UP001174909">
    <property type="component" value="Unassembled WGS sequence"/>
</dbReference>
<evidence type="ECO:0000313" key="5">
    <source>
        <dbReference type="EMBL" id="CAI8050088.1"/>
    </source>
</evidence>
<feature type="domain" description="RRM" evidence="4">
    <location>
        <begin position="70"/>
        <end position="163"/>
    </location>
</feature>
<protein>
    <submittedName>
        <fullName evidence="5">RNA-binding protein 34</fullName>
    </submittedName>
</protein>
<dbReference type="GO" id="GO:0003723">
    <property type="term" value="F:RNA binding"/>
    <property type="evidence" value="ECO:0007669"/>
    <property type="project" value="UniProtKB-UniRule"/>
</dbReference>
<dbReference type="PANTHER" id="PTHR48024:SF56">
    <property type="entry name" value="HETEROGENEOUS NUCLEAR RIBONUCLEOPROTEIN A0"/>
    <property type="match status" value="1"/>
</dbReference>
<dbReference type="SUPFAM" id="SSF54928">
    <property type="entry name" value="RNA-binding domain, RBD"/>
    <property type="match status" value="2"/>
</dbReference>
<dbReference type="Pfam" id="PF00076">
    <property type="entry name" value="RRM_1"/>
    <property type="match status" value="2"/>
</dbReference>
<feature type="compositionally biased region" description="Basic and acidic residues" evidence="3">
    <location>
        <begin position="347"/>
        <end position="358"/>
    </location>
</feature>
<dbReference type="InterPro" id="IPR000504">
    <property type="entry name" value="RRM_dom"/>
</dbReference>
<dbReference type="SMART" id="SM00360">
    <property type="entry name" value="RRM"/>
    <property type="match status" value="2"/>
</dbReference>
<feature type="domain" description="RRM" evidence="4">
    <location>
        <begin position="171"/>
        <end position="249"/>
    </location>
</feature>
<sequence length="380" mass="42691">MEELFSGYRAVTPQFKVLETDKTGRPRLQIPTDKTAKEKEDGGAGESKTPGVKTEYGRRKRHAEDPRKERTVFVGNLPPTITRRRLKQLFSQHGKVESVRLRSIVVEKGRLPVRVAKRKQEQISSSTINSYVVYTEEESARKALELNGASVGDRHIRVDVATGGREHIHERSVFVGGLPYGVDDEEFRTAFEKYGDVESVRVVREQKTGIGKGFGFVTYSDRSGVMFALQSSRKTELNGQKLRVMKSKDTSRTHRAAGSVAQFSGTQVKTAAEAVKTVTRKRAGRRVGGARVKKSDPARKRFEQSKTEIRRRDGKDNGGENKTAKKVGVSEEGVRPSRTFHKKKEARKREKEERKKGAPGEIQKNYTKNRATSKKSDTNT</sequence>
<feature type="compositionally biased region" description="Basic and acidic residues" evidence="3">
    <location>
        <begin position="293"/>
        <end position="335"/>
    </location>
</feature>
<evidence type="ECO:0000259" key="4">
    <source>
        <dbReference type="PROSITE" id="PS50102"/>
    </source>
</evidence>
<feature type="region of interest" description="Disordered" evidence="3">
    <location>
        <begin position="19"/>
        <end position="67"/>
    </location>
</feature>
<dbReference type="InterPro" id="IPR050886">
    <property type="entry name" value="RNA-binding_reg"/>
</dbReference>
<accession>A0AA35TM31</accession>
<proteinExistence type="predicted"/>
<comment type="caution">
    <text evidence="5">The sequence shown here is derived from an EMBL/GenBank/DDBJ whole genome shotgun (WGS) entry which is preliminary data.</text>
</comment>
<dbReference type="PROSITE" id="PS50102">
    <property type="entry name" value="RRM"/>
    <property type="match status" value="2"/>
</dbReference>
<dbReference type="CDD" id="cd12394">
    <property type="entry name" value="RRM1_RBM34"/>
    <property type="match status" value="1"/>
</dbReference>
<keyword evidence="1 2" id="KW-0694">RNA-binding</keyword>
<evidence type="ECO:0000313" key="6">
    <source>
        <dbReference type="Proteomes" id="UP001174909"/>
    </source>
</evidence>
<dbReference type="Gene3D" id="3.30.70.330">
    <property type="match status" value="2"/>
</dbReference>
<feature type="region of interest" description="Disordered" evidence="3">
    <location>
        <begin position="279"/>
        <end position="380"/>
    </location>
</feature>
<dbReference type="GO" id="GO:0005634">
    <property type="term" value="C:nucleus"/>
    <property type="evidence" value="ECO:0007669"/>
    <property type="project" value="TreeGrafter"/>
</dbReference>
<keyword evidence="6" id="KW-1185">Reference proteome</keyword>
<organism evidence="5 6">
    <name type="scientific">Geodia barretti</name>
    <name type="common">Barrett's horny sponge</name>
    <dbReference type="NCBI Taxonomy" id="519541"/>
    <lineage>
        <taxon>Eukaryota</taxon>
        <taxon>Metazoa</taxon>
        <taxon>Porifera</taxon>
        <taxon>Demospongiae</taxon>
        <taxon>Heteroscleromorpha</taxon>
        <taxon>Tetractinellida</taxon>
        <taxon>Astrophorina</taxon>
        <taxon>Geodiidae</taxon>
        <taxon>Geodia</taxon>
    </lineage>
</organism>